<name>A0A0A8YIF3_ARUDO</name>
<accession>A0A0A8YIF3</accession>
<dbReference type="AlphaFoldDB" id="A0A0A8YIF3"/>
<proteinExistence type="predicted"/>
<protein>
    <submittedName>
        <fullName evidence="1">Uncharacterized protein</fullName>
    </submittedName>
</protein>
<organism evidence="1">
    <name type="scientific">Arundo donax</name>
    <name type="common">Giant reed</name>
    <name type="synonym">Donax arundinaceus</name>
    <dbReference type="NCBI Taxonomy" id="35708"/>
    <lineage>
        <taxon>Eukaryota</taxon>
        <taxon>Viridiplantae</taxon>
        <taxon>Streptophyta</taxon>
        <taxon>Embryophyta</taxon>
        <taxon>Tracheophyta</taxon>
        <taxon>Spermatophyta</taxon>
        <taxon>Magnoliopsida</taxon>
        <taxon>Liliopsida</taxon>
        <taxon>Poales</taxon>
        <taxon>Poaceae</taxon>
        <taxon>PACMAD clade</taxon>
        <taxon>Arundinoideae</taxon>
        <taxon>Arundineae</taxon>
        <taxon>Arundo</taxon>
    </lineage>
</organism>
<reference evidence="1" key="2">
    <citation type="journal article" date="2015" name="Data Brief">
        <title>Shoot transcriptome of the giant reed, Arundo donax.</title>
        <authorList>
            <person name="Barrero R.A."/>
            <person name="Guerrero F.D."/>
            <person name="Moolhuijzen P."/>
            <person name="Goolsby J.A."/>
            <person name="Tidwell J."/>
            <person name="Bellgard S.E."/>
            <person name="Bellgard M.I."/>
        </authorList>
    </citation>
    <scope>NUCLEOTIDE SEQUENCE</scope>
    <source>
        <tissue evidence="1">Shoot tissue taken approximately 20 cm above the soil surface</tissue>
    </source>
</reference>
<dbReference type="EMBL" id="GBRH01272632">
    <property type="protein sequence ID" value="JAD25263.1"/>
    <property type="molecule type" value="Transcribed_RNA"/>
</dbReference>
<sequence length="38" mass="4522">MSAMLANKLRRVNYLLFRQLVYPPNHLPLYTPMYGVLQ</sequence>
<evidence type="ECO:0000313" key="1">
    <source>
        <dbReference type="EMBL" id="JAD25263.1"/>
    </source>
</evidence>
<reference evidence="1" key="1">
    <citation type="submission" date="2014-09" db="EMBL/GenBank/DDBJ databases">
        <authorList>
            <person name="Magalhaes I.L.F."/>
            <person name="Oliveira U."/>
            <person name="Santos F.R."/>
            <person name="Vidigal T.H.D.A."/>
            <person name="Brescovit A.D."/>
            <person name="Santos A.J."/>
        </authorList>
    </citation>
    <scope>NUCLEOTIDE SEQUENCE</scope>
    <source>
        <tissue evidence="1">Shoot tissue taken approximately 20 cm above the soil surface</tissue>
    </source>
</reference>